<organism evidence="2 3">
    <name type="scientific">Ramalina farinacea</name>
    <dbReference type="NCBI Taxonomy" id="258253"/>
    <lineage>
        <taxon>Eukaryota</taxon>
        <taxon>Fungi</taxon>
        <taxon>Dikarya</taxon>
        <taxon>Ascomycota</taxon>
        <taxon>Pezizomycotina</taxon>
        <taxon>Lecanoromycetes</taxon>
        <taxon>OSLEUM clade</taxon>
        <taxon>Lecanoromycetidae</taxon>
        <taxon>Lecanorales</taxon>
        <taxon>Lecanorineae</taxon>
        <taxon>Ramalinaceae</taxon>
        <taxon>Ramalina</taxon>
    </lineage>
</organism>
<name>A0AA43TTH3_9LECA</name>
<dbReference type="Proteomes" id="UP001161017">
    <property type="component" value="Unassembled WGS sequence"/>
</dbReference>
<proteinExistence type="predicted"/>
<keyword evidence="3" id="KW-1185">Reference proteome</keyword>
<evidence type="ECO:0000313" key="3">
    <source>
        <dbReference type="Proteomes" id="UP001161017"/>
    </source>
</evidence>
<evidence type="ECO:0000313" key="2">
    <source>
        <dbReference type="EMBL" id="MDI1487578.1"/>
    </source>
</evidence>
<feature type="region of interest" description="Disordered" evidence="1">
    <location>
        <begin position="455"/>
        <end position="475"/>
    </location>
</feature>
<comment type="caution">
    <text evidence="2">The sequence shown here is derived from an EMBL/GenBank/DDBJ whole genome shotgun (WGS) entry which is preliminary data.</text>
</comment>
<dbReference type="EMBL" id="JAPUFD010000005">
    <property type="protein sequence ID" value="MDI1487578.1"/>
    <property type="molecule type" value="Genomic_DNA"/>
</dbReference>
<reference evidence="2" key="1">
    <citation type="journal article" date="2023" name="Genome Biol. Evol.">
        <title>First Whole Genome Sequence and Flow Cytometry Genome Size Data for the Lichen-Forming Fungus Ramalina farinacea (Ascomycota).</title>
        <authorList>
            <person name="Llewellyn T."/>
            <person name="Mian S."/>
            <person name="Hill R."/>
            <person name="Leitch I.J."/>
            <person name="Gaya E."/>
        </authorList>
    </citation>
    <scope>NUCLEOTIDE SEQUENCE</scope>
    <source>
        <strain evidence="2">LIQ254RAFAR</strain>
    </source>
</reference>
<dbReference type="AlphaFoldDB" id="A0AA43TTH3"/>
<sequence>MSATPIILLPVEILVYIAREVRPQDLKNFVLTCRVVYSASEDALKEYRGLRKQYRHVGNFIREQRSSACHYLAELLHRMLESPKVASHVEHFSYREDKRDEYRAADYKQSFQDSLENLQLNNSERETWWSDTSQNRYKPRANQLMLGLLLHNLPNLEAFEWHSVENALDLASLLQPTQLHQAGLRPPLLPFLKKVWLSAGRFGAYVGDIPLKQVLPFLALPMIEYLDIQRFKCLDPPDDLDIAAVPPRSSSLRELVLSMSCLGKNLDHLLQLPRSLTKLNFVCPASDDESREVFPLGPAKQYHLERLKIRMVFWTHHIDRNALPLHTELQYLETSCFLIDDATLTPASDIKHYFPPSVRHIVFADSDLETQKDYFRYFQQILELRRAKILPHLKRLTLRSEAIRITRFNRKVKATRKAGKALGIEFDVDVDWPRYTIGLHPRDRRPVSWWRRSHDGYSSADTDPVGCREPISEDV</sequence>
<dbReference type="SUPFAM" id="SSF52047">
    <property type="entry name" value="RNI-like"/>
    <property type="match status" value="1"/>
</dbReference>
<evidence type="ECO:0000256" key="1">
    <source>
        <dbReference type="SAM" id="MobiDB-lite"/>
    </source>
</evidence>
<gene>
    <name evidence="2" type="ORF">OHK93_006848</name>
</gene>
<accession>A0AA43TTH3</accession>
<evidence type="ECO:0008006" key="4">
    <source>
        <dbReference type="Google" id="ProtNLM"/>
    </source>
</evidence>
<protein>
    <recommendedName>
        <fullName evidence="4">F-box domain-containing protein</fullName>
    </recommendedName>
</protein>